<evidence type="ECO:0000256" key="8">
    <source>
        <dbReference type="SAM" id="MobiDB-lite"/>
    </source>
</evidence>
<reference evidence="10" key="2">
    <citation type="submission" date="2016-06" db="EMBL/GenBank/DDBJ databases">
        <title>The genome of a short-lived fish provides insights into sex chromosome evolution and the genetic control of aging.</title>
        <authorList>
            <person name="Reichwald K."/>
            <person name="Felder M."/>
            <person name="Petzold A."/>
            <person name="Koch P."/>
            <person name="Groth M."/>
            <person name="Platzer M."/>
        </authorList>
    </citation>
    <scope>NUCLEOTIDE SEQUENCE</scope>
    <source>
        <tissue evidence="10">Brain</tissue>
    </source>
</reference>
<dbReference type="GO" id="GO:0005730">
    <property type="term" value="C:nucleolus"/>
    <property type="evidence" value="ECO:0007669"/>
    <property type="project" value="UniProtKB-ARBA"/>
</dbReference>
<feature type="compositionally biased region" description="Basic and acidic residues" evidence="8">
    <location>
        <begin position="146"/>
        <end position="168"/>
    </location>
</feature>
<organism evidence="10">
    <name type="scientific">Nothobranchius kadleci</name>
    <name type="common">African annual killifish</name>
    <dbReference type="NCBI Taxonomy" id="1051664"/>
    <lineage>
        <taxon>Eukaryota</taxon>
        <taxon>Metazoa</taxon>
        <taxon>Chordata</taxon>
        <taxon>Craniata</taxon>
        <taxon>Vertebrata</taxon>
        <taxon>Euteleostomi</taxon>
        <taxon>Actinopterygii</taxon>
        <taxon>Neopterygii</taxon>
        <taxon>Teleostei</taxon>
        <taxon>Neoteleostei</taxon>
        <taxon>Acanthomorphata</taxon>
        <taxon>Ovalentaria</taxon>
        <taxon>Atherinomorphae</taxon>
        <taxon>Cyprinodontiformes</taxon>
        <taxon>Nothobranchiidae</taxon>
        <taxon>Nothobranchius</taxon>
    </lineage>
</organism>
<gene>
    <name evidence="10" type="primary">REXO4</name>
</gene>
<keyword evidence="5" id="KW-0378">Hydrolase</keyword>
<dbReference type="PANTHER" id="PTHR12801:SF158">
    <property type="entry name" value="RNA EXONUCLEASE 4"/>
    <property type="match status" value="1"/>
</dbReference>
<evidence type="ECO:0000256" key="3">
    <source>
        <dbReference type="ARBA" id="ARBA00016937"/>
    </source>
</evidence>
<keyword evidence="6 10" id="KW-0269">Exonuclease</keyword>
<dbReference type="InterPro" id="IPR037431">
    <property type="entry name" value="REX4_DEDDh_dom"/>
</dbReference>
<dbReference type="GO" id="GO:0008408">
    <property type="term" value="F:3'-5' exonuclease activity"/>
    <property type="evidence" value="ECO:0007669"/>
    <property type="project" value="InterPro"/>
</dbReference>
<dbReference type="PANTHER" id="PTHR12801">
    <property type="entry name" value="RNA EXONUCLEASE REXO1 / RECO3 FAMILY MEMBER-RELATED"/>
    <property type="match status" value="1"/>
</dbReference>
<dbReference type="Pfam" id="PF00929">
    <property type="entry name" value="RNase_T"/>
    <property type="match status" value="1"/>
</dbReference>
<dbReference type="InterPro" id="IPR013520">
    <property type="entry name" value="Ribonucl_H"/>
</dbReference>
<comment type="similarity">
    <text evidence="2">Belongs to the REXO4 family.</text>
</comment>
<name>A0A1A8BZU5_NOTKA</name>
<dbReference type="GO" id="GO:0006308">
    <property type="term" value="P:DNA catabolic process"/>
    <property type="evidence" value="ECO:0007669"/>
    <property type="project" value="TreeGrafter"/>
</dbReference>
<evidence type="ECO:0000256" key="2">
    <source>
        <dbReference type="ARBA" id="ARBA00010489"/>
    </source>
</evidence>
<accession>A0A1A8BZU5</accession>
<dbReference type="EMBL" id="HADZ01008853">
    <property type="protein sequence ID" value="SBP72794.1"/>
    <property type="molecule type" value="Transcribed_RNA"/>
</dbReference>
<dbReference type="InterPro" id="IPR047021">
    <property type="entry name" value="REXO1/3/4-like"/>
</dbReference>
<feature type="compositionally biased region" description="Acidic residues" evidence="8">
    <location>
        <begin position="169"/>
        <end position="178"/>
    </location>
</feature>
<dbReference type="FunFam" id="3.30.420.10:FF:000007">
    <property type="entry name" value="Interferon-stimulated exonuclease gene 20"/>
    <property type="match status" value="1"/>
</dbReference>
<feature type="compositionally biased region" description="Basic and acidic residues" evidence="8">
    <location>
        <begin position="98"/>
        <end position="107"/>
    </location>
</feature>
<keyword evidence="7" id="KW-0539">Nucleus</keyword>
<evidence type="ECO:0000259" key="9">
    <source>
        <dbReference type="SMART" id="SM00479"/>
    </source>
</evidence>
<feature type="region of interest" description="Disordered" evidence="8">
    <location>
        <begin position="1"/>
        <end position="178"/>
    </location>
</feature>
<feature type="domain" description="Exonuclease" evidence="9">
    <location>
        <begin position="220"/>
        <end position="381"/>
    </location>
</feature>
<comment type="subcellular location">
    <subcellularLocation>
        <location evidence="1">Nucleus</location>
    </subcellularLocation>
</comment>
<dbReference type="GO" id="GO:0003676">
    <property type="term" value="F:nucleic acid binding"/>
    <property type="evidence" value="ECO:0007669"/>
    <property type="project" value="InterPro"/>
</dbReference>
<keyword evidence="4" id="KW-0540">Nuclease</keyword>
<dbReference type="Gene3D" id="3.30.420.10">
    <property type="entry name" value="Ribonuclease H-like superfamily/Ribonuclease H"/>
    <property type="match status" value="1"/>
</dbReference>
<evidence type="ECO:0000256" key="1">
    <source>
        <dbReference type="ARBA" id="ARBA00004123"/>
    </source>
</evidence>
<proteinExistence type="inferred from homology"/>
<dbReference type="SMART" id="SM00479">
    <property type="entry name" value="EXOIII"/>
    <property type="match status" value="1"/>
</dbReference>
<evidence type="ECO:0000256" key="7">
    <source>
        <dbReference type="ARBA" id="ARBA00023242"/>
    </source>
</evidence>
<dbReference type="GO" id="GO:0006364">
    <property type="term" value="P:rRNA processing"/>
    <property type="evidence" value="ECO:0007669"/>
    <property type="project" value="InterPro"/>
</dbReference>
<evidence type="ECO:0000256" key="5">
    <source>
        <dbReference type="ARBA" id="ARBA00022801"/>
    </source>
</evidence>
<sequence>MSKAKKKKAHSDPKSTAKVKRKEFWIKHNSKNKFQKISAPQKHQPHLPTPPEEAQQFSSNWKALQEMLNASKPEKKLPVSPKQNVFPKKTLKNIPKTPSEKDNETKVKHTLAPKFAIQKESEVNSDVPAASNTPQPAAPKRKRDKGKSNSEQKAKRNKPVVEERKPTEDDLWFDDVDPDDAEETLGAEAAEILRRKQGKHQSKDTESMLVKEKCFEGLTKIVAIDCEMVGVGPDGEDSILARVSIVNKFGKCIYDKFVKPTEKVTDYRTAVSGIRPEDIKDGEDVQTVQKEVANILQGRIVVGHAIHNDLKILFLDHPKKNIRDTQKYKPFRKIVKSGRPALRVLCKEILNVKVQQGEHSSVQDAQATMRLYTLVRKQWEAEIIASKKNKDQDKKPKRQPK</sequence>
<evidence type="ECO:0000313" key="10">
    <source>
        <dbReference type="EMBL" id="SBP72794.1"/>
    </source>
</evidence>
<protein>
    <recommendedName>
        <fullName evidence="3">RNA exonuclease 4</fullName>
    </recommendedName>
</protein>
<evidence type="ECO:0000256" key="6">
    <source>
        <dbReference type="ARBA" id="ARBA00022839"/>
    </source>
</evidence>
<dbReference type="InterPro" id="IPR012337">
    <property type="entry name" value="RNaseH-like_sf"/>
</dbReference>
<evidence type="ECO:0000256" key="4">
    <source>
        <dbReference type="ARBA" id="ARBA00022722"/>
    </source>
</evidence>
<dbReference type="SUPFAM" id="SSF53098">
    <property type="entry name" value="Ribonuclease H-like"/>
    <property type="match status" value="1"/>
</dbReference>
<dbReference type="InterPro" id="IPR036397">
    <property type="entry name" value="RNaseH_sf"/>
</dbReference>
<dbReference type="AlphaFoldDB" id="A0A1A8BZU5"/>
<dbReference type="CDD" id="cd06144">
    <property type="entry name" value="REX4_like"/>
    <property type="match status" value="1"/>
</dbReference>
<reference evidence="10" key="1">
    <citation type="submission" date="2016-05" db="EMBL/GenBank/DDBJ databases">
        <authorList>
            <person name="Lavstsen T."/>
            <person name="Jespersen J.S."/>
        </authorList>
    </citation>
    <scope>NUCLEOTIDE SEQUENCE</scope>
    <source>
        <tissue evidence="10">Brain</tissue>
    </source>
</reference>